<dbReference type="RefSeq" id="WP_060602766.1">
    <property type="nucleotide sequence ID" value="NZ_BBWQ01000009.1"/>
</dbReference>
<evidence type="ECO:0000313" key="1">
    <source>
        <dbReference type="EMBL" id="BAT26047.1"/>
    </source>
</evidence>
<dbReference type="EMBL" id="LC066371">
    <property type="protein sequence ID" value="BAT26047.1"/>
    <property type="molecule type" value="Genomic_DNA"/>
</dbReference>
<proteinExistence type="predicted"/>
<accession>A0A0P0YX95</accession>
<organism evidence="1">
    <name type="scientific">Aureimonas altamirensis</name>
    <dbReference type="NCBI Taxonomy" id="370622"/>
    <lineage>
        <taxon>Bacteria</taxon>
        <taxon>Pseudomonadati</taxon>
        <taxon>Pseudomonadota</taxon>
        <taxon>Alphaproteobacteria</taxon>
        <taxon>Hyphomicrobiales</taxon>
        <taxon>Aurantimonadaceae</taxon>
        <taxon>Aureimonas</taxon>
    </lineage>
</organism>
<sequence length="60" mass="7086">MVDNRYTMRKEEDGTWSVVDIFANIPVTLKGIPMVRLHMQEADDLVDLFNAMDRKRRSEM</sequence>
<protein>
    <submittedName>
        <fullName evidence="1">Uncharacterized protein</fullName>
    </submittedName>
</protein>
<reference evidence="1" key="1">
    <citation type="journal article" date="2015" name="Proc. Natl. Acad. Sci. U.S.A.">
        <title>Bacterial clade with the ribosomal RNA operon on a small plasmid rather than the chromosome.</title>
        <authorList>
            <person name="Anda M."/>
            <person name="Ohtsubo Y."/>
            <person name="Okubo T."/>
            <person name="Sugawara M."/>
            <person name="Nagata Y."/>
            <person name="Tsuda M."/>
            <person name="Minamisawa K."/>
            <person name="Mitsui H."/>
        </authorList>
    </citation>
    <scope>NUCLEOTIDE SEQUENCE</scope>
    <source>
        <strain evidence="1">DSM 21988</strain>
    </source>
</reference>
<name>A0A0P0YX95_9HYPH</name>
<dbReference type="AlphaFoldDB" id="A0A0P0YX95"/>